<dbReference type="CDD" id="cd05240">
    <property type="entry name" value="UDP_G4E_3_SDR_e"/>
    <property type="match status" value="1"/>
</dbReference>
<feature type="domain" description="NAD-dependent epimerase/dehydratase" evidence="1">
    <location>
        <begin position="4"/>
        <end position="227"/>
    </location>
</feature>
<dbReference type="EMBL" id="NOVD01000024">
    <property type="protein sequence ID" value="PCK24775.1"/>
    <property type="molecule type" value="Genomic_DNA"/>
</dbReference>
<sequence length="311" mass="34120">MTVALVTGGNGFLGTAVIDALIAQGITVVCVDLTVKDTPDDRIRRVRADVCDPTELGRVFGQYRPNVVIHLASIVNPGKNTTAEQEYRVDVDGTRNVLAACVEHGVGRIVVSSSGAAYGYHSDSPPWITEDVPVRGNDEFTYSRHKRLVEEMLAEYRVEHPELEQVVFRIGTILGESVDNQITALFDRRKLLKVAGSDSPFVFVWHTDVAGAFAEAVTGNQVGIFNVAGDGSLTVDELASRMGKSTVTLPAWLLRGVLRVGRRLGVTEHGPERVGFLQYRPVLDNRRLKEQFGYVPEYSSEEAFAAYLASR</sequence>
<evidence type="ECO:0000259" key="1">
    <source>
        <dbReference type="Pfam" id="PF01370"/>
    </source>
</evidence>
<comment type="caution">
    <text evidence="2">The sequence shown here is derived from an EMBL/GenBank/DDBJ whole genome shotgun (WGS) entry which is preliminary data.</text>
</comment>
<dbReference type="SUPFAM" id="SSF51735">
    <property type="entry name" value="NAD(P)-binding Rossmann-fold domains"/>
    <property type="match status" value="1"/>
</dbReference>
<dbReference type="InterPro" id="IPR001509">
    <property type="entry name" value="Epimerase_deHydtase"/>
</dbReference>
<dbReference type="InterPro" id="IPR036291">
    <property type="entry name" value="NAD(P)-bd_dom_sf"/>
</dbReference>
<organism evidence="2 3">
    <name type="scientific">Rhodococcus qingshengii</name>
    <dbReference type="NCBI Taxonomy" id="334542"/>
    <lineage>
        <taxon>Bacteria</taxon>
        <taxon>Bacillati</taxon>
        <taxon>Actinomycetota</taxon>
        <taxon>Actinomycetes</taxon>
        <taxon>Mycobacteriales</taxon>
        <taxon>Nocardiaceae</taxon>
        <taxon>Rhodococcus</taxon>
        <taxon>Rhodococcus erythropolis group</taxon>
    </lineage>
</organism>
<accession>A0A1C4E7H0</accession>
<dbReference type="InterPro" id="IPR050177">
    <property type="entry name" value="Lipid_A_modif_metabolic_enz"/>
</dbReference>
<dbReference type="RefSeq" id="WP_058227020.1">
    <property type="nucleotide sequence ID" value="NZ_CP104782.1"/>
</dbReference>
<evidence type="ECO:0000313" key="3">
    <source>
        <dbReference type="Proteomes" id="UP000230886"/>
    </source>
</evidence>
<dbReference type="Pfam" id="PF01370">
    <property type="entry name" value="Epimerase"/>
    <property type="match status" value="1"/>
</dbReference>
<gene>
    <name evidence="2" type="ORF">CHR55_24235</name>
</gene>
<evidence type="ECO:0000313" key="2">
    <source>
        <dbReference type="EMBL" id="PCK24775.1"/>
    </source>
</evidence>
<dbReference type="Gene3D" id="3.40.50.720">
    <property type="entry name" value="NAD(P)-binding Rossmann-like Domain"/>
    <property type="match status" value="1"/>
</dbReference>
<name>A0A1C4E7H0_RHOSG</name>
<protein>
    <submittedName>
        <fullName evidence="2">Epimerase</fullName>
    </submittedName>
</protein>
<accession>A0A1X0LJ98</accession>
<reference evidence="2 3" key="1">
    <citation type="submission" date="2017-07" db="EMBL/GenBank/DDBJ databases">
        <title>Draft sequence of Rhodococcus enclensis 23b-28.</title>
        <authorList>
            <person name="Besaury L."/>
            <person name="Sancelme M."/>
            <person name="Amato P."/>
            <person name="Lallement A."/>
            <person name="Delort A.-M."/>
        </authorList>
    </citation>
    <scope>NUCLEOTIDE SEQUENCE [LARGE SCALE GENOMIC DNA]</scope>
    <source>
        <strain evidence="2 3">23b-28</strain>
    </source>
</reference>
<proteinExistence type="predicted"/>
<dbReference type="PANTHER" id="PTHR43245">
    <property type="entry name" value="BIFUNCTIONAL POLYMYXIN RESISTANCE PROTEIN ARNA"/>
    <property type="match status" value="1"/>
</dbReference>
<dbReference type="Proteomes" id="UP000230886">
    <property type="component" value="Unassembled WGS sequence"/>
</dbReference>
<dbReference type="AlphaFoldDB" id="A0A1C4E7H0"/>